<dbReference type="Pfam" id="PF00512">
    <property type="entry name" value="HisKA"/>
    <property type="match status" value="1"/>
</dbReference>
<evidence type="ECO:0000256" key="2">
    <source>
        <dbReference type="ARBA" id="ARBA00004236"/>
    </source>
</evidence>
<dbReference type="SUPFAM" id="SSF55874">
    <property type="entry name" value="ATPase domain of HSP90 chaperone/DNA topoisomerase II/histidine kinase"/>
    <property type="match status" value="1"/>
</dbReference>
<dbReference type="SMART" id="SM00388">
    <property type="entry name" value="HisKA"/>
    <property type="match status" value="1"/>
</dbReference>
<evidence type="ECO:0000256" key="3">
    <source>
        <dbReference type="ARBA" id="ARBA00012438"/>
    </source>
</evidence>
<dbReference type="SMART" id="SM00387">
    <property type="entry name" value="HATPase_c"/>
    <property type="match status" value="1"/>
</dbReference>
<protein>
    <recommendedName>
        <fullName evidence="3">histidine kinase</fullName>
        <ecNumber evidence="3">2.7.13.3</ecNumber>
    </recommendedName>
</protein>
<gene>
    <name evidence="9" type="ORF">GCM10009539_08430</name>
</gene>
<dbReference type="Gene3D" id="3.30.565.10">
    <property type="entry name" value="Histidine kinase-like ATPase, C-terminal domain"/>
    <property type="match status" value="1"/>
</dbReference>
<dbReference type="PROSITE" id="PS50109">
    <property type="entry name" value="HIS_KIN"/>
    <property type="match status" value="1"/>
</dbReference>
<dbReference type="EMBL" id="BAAAGX010000004">
    <property type="protein sequence ID" value="GAA0225463.1"/>
    <property type="molecule type" value="Genomic_DNA"/>
</dbReference>
<dbReference type="PRINTS" id="PR00344">
    <property type="entry name" value="BCTRLSENSOR"/>
</dbReference>
<dbReference type="SMART" id="SM00065">
    <property type="entry name" value="GAF"/>
    <property type="match status" value="2"/>
</dbReference>
<dbReference type="InterPro" id="IPR029016">
    <property type="entry name" value="GAF-like_dom_sf"/>
</dbReference>
<dbReference type="InterPro" id="IPR050736">
    <property type="entry name" value="Sensor_HK_Regulatory"/>
</dbReference>
<dbReference type="EC" id="2.7.13.3" evidence="3"/>
<keyword evidence="6" id="KW-0418">Kinase</keyword>
<name>A0ABN0TMM2_9ACTN</name>
<dbReference type="Gene3D" id="3.30.450.40">
    <property type="match status" value="2"/>
</dbReference>
<dbReference type="CDD" id="cd00082">
    <property type="entry name" value="HisKA"/>
    <property type="match status" value="1"/>
</dbReference>
<accession>A0ABN0TMM2</accession>
<keyword evidence="5" id="KW-0808">Transferase</keyword>
<dbReference type="InterPro" id="IPR036097">
    <property type="entry name" value="HisK_dim/P_sf"/>
</dbReference>
<evidence type="ECO:0000313" key="9">
    <source>
        <dbReference type="EMBL" id="GAA0225463.1"/>
    </source>
</evidence>
<dbReference type="RefSeq" id="WP_344647392.1">
    <property type="nucleotide sequence ID" value="NZ_BAAAGX010000004.1"/>
</dbReference>
<dbReference type="Pfam" id="PF02518">
    <property type="entry name" value="HATPase_c"/>
    <property type="match status" value="1"/>
</dbReference>
<dbReference type="InterPro" id="IPR003594">
    <property type="entry name" value="HATPase_dom"/>
</dbReference>
<evidence type="ECO:0000256" key="5">
    <source>
        <dbReference type="ARBA" id="ARBA00022679"/>
    </source>
</evidence>
<proteinExistence type="predicted"/>
<organism evidence="9 10">
    <name type="scientific">Cryptosporangium japonicum</name>
    <dbReference type="NCBI Taxonomy" id="80872"/>
    <lineage>
        <taxon>Bacteria</taxon>
        <taxon>Bacillati</taxon>
        <taxon>Actinomycetota</taxon>
        <taxon>Actinomycetes</taxon>
        <taxon>Cryptosporangiales</taxon>
        <taxon>Cryptosporangiaceae</taxon>
        <taxon>Cryptosporangium</taxon>
    </lineage>
</organism>
<keyword evidence="4" id="KW-0597">Phosphoprotein</keyword>
<feature type="domain" description="Histidine kinase" evidence="8">
    <location>
        <begin position="352"/>
        <end position="567"/>
    </location>
</feature>
<comment type="caution">
    <text evidence="9">The sequence shown here is derived from an EMBL/GenBank/DDBJ whole genome shotgun (WGS) entry which is preliminary data.</text>
</comment>
<keyword evidence="10" id="KW-1185">Reference proteome</keyword>
<dbReference type="SUPFAM" id="SSF55781">
    <property type="entry name" value="GAF domain-like"/>
    <property type="match status" value="2"/>
</dbReference>
<dbReference type="SUPFAM" id="SSF47384">
    <property type="entry name" value="Homodimeric domain of signal transducing histidine kinase"/>
    <property type="match status" value="1"/>
</dbReference>
<keyword evidence="7" id="KW-0902">Two-component regulatory system</keyword>
<evidence type="ECO:0000313" key="10">
    <source>
        <dbReference type="Proteomes" id="UP001500967"/>
    </source>
</evidence>
<comment type="catalytic activity">
    <reaction evidence="1">
        <text>ATP + protein L-histidine = ADP + protein N-phospho-L-histidine.</text>
        <dbReference type="EC" id="2.7.13.3"/>
    </reaction>
</comment>
<evidence type="ECO:0000256" key="7">
    <source>
        <dbReference type="ARBA" id="ARBA00023012"/>
    </source>
</evidence>
<evidence type="ECO:0000256" key="1">
    <source>
        <dbReference type="ARBA" id="ARBA00000085"/>
    </source>
</evidence>
<sequence>MMREDSVVGTDPIVRGTRLRTFDPSASEALGSTAHHVATLTALAAGTPAGLVYLADGEMLRMIGAWGLRDGWQVLQGLPVSETVAGLVFTRRSPIVIDDVREDDRVPPTSPIFDHGARAYTGYPIADGNGEIVGVCAAMDYRPRHWGPRELTGIETSAKVCTGMLRELTVEAGRRPGGLDAARFLDTERAVGNALAEALGIEQAGPTVLRAVCSSLGWSAGELWLADDDADELRPVATYRDGDRPGLPVPSRLARGAGLAGSAWEHNEVVWVRDLNGINGSTLRSGVAVPVPFSGSALGALCFFTDVVRDAESAVTILLTGIAGQVAQFLQRRRAEDAELALARSKDEYLFLVGHELRTPLTSIASYTELLAETPGMDAESVRLLGVIDRNTSRLRHIIDELLDLAALDSGHADLVWERLELATIVDAALSDTRAGADEAGVELRAELQPGLYVDGDGERIRQVLDHLLRNAVTHSPRGTVTVSTAAPATGTVDLVVADTGVGIPDDEGVEVLSPFYRTVLSREQQLPGAGLGLALSRAIVQAHRGTIRLMPNRPRGTRAVIRLPKA</sequence>
<evidence type="ECO:0000256" key="4">
    <source>
        <dbReference type="ARBA" id="ARBA00022553"/>
    </source>
</evidence>
<dbReference type="InterPro" id="IPR005467">
    <property type="entry name" value="His_kinase_dom"/>
</dbReference>
<dbReference type="InterPro" id="IPR003661">
    <property type="entry name" value="HisK_dim/P_dom"/>
</dbReference>
<dbReference type="Pfam" id="PF01590">
    <property type="entry name" value="GAF"/>
    <property type="match status" value="1"/>
</dbReference>
<comment type="subcellular location">
    <subcellularLocation>
        <location evidence="2">Cell membrane</location>
    </subcellularLocation>
</comment>
<dbReference type="Proteomes" id="UP001500967">
    <property type="component" value="Unassembled WGS sequence"/>
</dbReference>
<dbReference type="Gene3D" id="1.10.287.130">
    <property type="match status" value="1"/>
</dbReference>
<dbReference type="InterPro" id="IPR036890">
    <property type="entry name" value="HATPase_C_sf"/>
</dbReference>
<dbReference type="PANTHER" id="PTHR43711">
    <property type="entry name" value="TWO-COMPONENT HISTIDINE KINASE"/>
    <property type="match status" value="1"/>
</dbReference>
<dbReference type="PANTHER" id="PTHR43711:SF1">
    <property type="entry name" value="HISTIDINE KINASE 1"/>
    <property type="match status" value="1"/>
</dbReference>
<dbReference type="CDD" id="cd00075">
    <property type="entry name" value="HATPase"/>
    <property type="match status" value="1"/>
</dbReference>
<reference evidence="9 10" key="1">
    <citation type="journal article" date="2019" name="Int. J. Syst. Evol. Microbiol.">
        <title>The Global Catalogue of Microorganisms (GCM) 10K type strain sequencing project: providing services to taxonomists for standard genome sequencing and annotation.</title>
        <authorList>
            <consortium name="The Broad Institute Genomics Platform"/>
            <consortium name="The Broad Institute Genome Sequencing Center for Infectious Disease"/>
            <person name="Wu L."/>
            <person name="Ma J."/>
        </authorList>
    </citation>
    <scope>NUCLEOTIDE SEQUENCE [LARGE SCALE GENOMIC DNA]</scope>
    <source>
        <strain evidence="9 10">JCM 10425</strain>
    </source>
</reference>
<dbReference type="InterPro" id="IPR004358">
    <property type="entry name" value="Sig_transdc_His_kin-like_C"/>
</dbReference>
<evidence type="ECO:0000256" key="6">
    <source>
        <dbReference type="ARBA" id="ARBA00022777"/>
    </source>
</evidence>
<evidence type="ECO:0000259" key="8">
    <source>
        <dbReference type="PROSITE" id="PS50109"/>
    </source>
</evidence>
<dbReference type="Pfam" id="PF13185">
    <property type="entry name" value="GAF_2"/>
    <property type="match status" value="1"/>
</dbReference>
<dbReference type="InterPro" id="IPR003018">
    <property type="entry name" value="GAF"/>
</dbReference>